<evidence type="ECO:0000313" key="4">
    <source>
        <dbReference type="EMBL" id="GFP59928.1"/>
    </source>
</evidence>
<evidence type="ECO:0000256" key="3">
    <source>
        <dbReference type="ARBA" id="ARBA00023002"/>
    </source>
</evidence>
<dbReference type="InterPro" id="IPR036291">
    <property type="entry name" value="NAD(P)-bd_dom_sf"/>
</dbReference>
<dbReference type="Gene3D" id="3.40.50.720">
    <property type="entry name" value="NAD(P)-binding Rossmann-like Domain"/>
    <property type="match status" value="1"/>
</dbReference>
<accession>A0A6V8RA85</accession>
<dbReference type="PANTHER" id="PTHR24321">
    <property type="entry name" value="DEHYDROGENASES, SHORT CHAIN"/>
    <property type="match status" value="1"/>
</dbReference>
<evidence type="ECO:0000313" key="5">
    <source>
        <dbReference type="Proteomes" id="UP000517252"/>
    </source>
</evidence>
<comment type="caution">
    <text evidence="4">The sequence shown here is derived from an EMBL/GenBank/DDBJ whole genome shotgun (WGS) entry which is preliminary data.</text>
</comment>
<dbReference type="SUPFAM" id="SSF51735">
    <property type="entry name" value="NAD(P)-binding Rossmann-fold domains"/>
    <property type="match status" value="1"/>
</dbReference>
<dbReference type="AlphaFoldDB" id="A0A6V8RA85"/>
<dbReference type="EMBL" id="BLZH01000015">
    <property type="protein sequence ID" value="GFP59928.1"/>
    <property type="molecule type" value="Genomic_DNA"/>
</dbReference>
<evidence type="ECO:0000256" key="1">
    <source>
        <dbReference type="ARBA" id="ARBA00006484"/>
    </source>
</evidence>
<organism evidence="4 5">
    <name type="scientific">Trichoderma asperellum</name>
    <name type="common">Filamentous fungus</name>
    <dbReference type="NCBI Taxonomy" id="101201"/>
    <lineage>
        <taxon>Eukaryota</taxon>
        <taxon>Fungi</taxon>
        <taxon>Dikarya</taxon>
        <taxon>Ascomycota</taxon>
        <taxon>Pezizomycotina</taxon>
        <taxon>Sordariomycetes</taxon>
        <taxon>Hypocreomycetidae</taxon>
        <taxon>Hypocreales</taxon>
        <taxon>Hypocreaceae</taxon>
        <taxon>Trichoderma</taxon>
    </lineage>
</organism>
<proteinExistence type="inferred from homology"/>
<name>A0A6V8RA85_TRIAP</name>
<dbReference type="Pfam" id="PF13561">
    <property type="entry name" value="adh_short_C2"/>
    <property type="match status" value="1"/>
</dbReference>
<comment type="similarity">
    <text evidence="1">Belongs to the short-chain dehydrogenases/reductases (SDR) family.</text>
</comment>
<dbReference type="PRINTS" id="PR00081">
    <property type="entry name" value="GDHRDH"/>
</dbReference>
<dbReference type="InterPro" id="IPR002347">
    <property type="entry name" value="SDR_fam"/>
</dbReference>
<sequence length="271" mass="28781">MASLLQGSAFVTGAASGLGEHTAYAFAKYGISKLAITDINLEGLNKVAANIQKEWPGVEVLALQMDVRKGEEVKAALSQIVAKFGRLDIAVNNAGITGKSAQIHELDESDWENVLDVNLHGVHRCQKEELGIMTPLLPSNRDLGARRGRGTIINVSSMYGTIGPLSPIHVTAYSTAKHAVMGMTRADASSYAGSNIRINAICPGYVKTPMVNDGNGAENEAHPLHRHAQLTPLRRLGLPEEIADSIVFLASPMSSFVNGFGLVADGGYSCC</sequence>
<reference evidence="4 5" key="1">
    <citation type="submission" date="2020-07" db="EMBL/GenBank/DDBJ databases">
        <title>Trichoderma asperellum IC-1 whole genome shotgun sequence.</title>
        <authorList>
            <person name="Kanamasa S."/>
            <person name="Takahashi H."/>
        </authorList>
    </citation>
    <scope>NUCLEOTIDE SEQUENCE [LARGE SCALE GENOMIC DNA]</scope>
    <source>
        <strain evidence="4 5">IC-1</strain>
    </source>
</reference>
<protein>
    <submittedName>
        <fullName evidence="4">3-oxoacyl-[acyl-carrier-protein] reductase FabG</fullName>
    </submittedName>
</protein>
<dbReference type="PANTHER" id="PTHR24321:SF12">
    <property type="entry name" value="SHORT-CHAIN DEHYDROGENASE_REDUCTASE FAMILY, PUTATIVE (AFU_ORTHOLOGUE AFUA_5G14340)-RELATED"/>
    <property type="match status" value="1"/>
</dbReference>
<dbReference type="GO" id="GO:0016491">
    <property type="term" value="F:oxidoreductase activity"/>
    <property type="evidence" value="ECO:0007669"/>
    <property type="project" value="UniProtKB-KW"/>
</dbReference>
<evidence type="ECO:0000256" key="2">
    <source>
        <dbReference type="ARBA" id="ARBA00022857"/>
    </source>
</evidence>
<dbReference type="OrthoDB" id="5840532at2759"/>
<keyword evidence="2" id="KW-0521">NADP</keyword>
<dbReference type="Proteomes" id="UP000517252">
    <property type="component" value="Unassembled WGS sequence"/>
</dbReference>
<dbReference type="FunFam" id="3.40.50.720:FF:000084">
    <property type="entry name" value="Short-chain dehydrogenase reductase"/>
    <property type="match status" value="1"/>
</dbReference>
<dbReference type="CDD" id="cd05233">
    <property type="entry name" value="SDR_c"/>
    <property type="match status" value="1"/>
</dbReference>
<gene>
    <name evidence="4" type="ORF">TASIC1_0015009700</name>
</gene>
<dbReference type="PRINTS" id="PR00080">
    <property type="entry name" value="SDRFAMILY"/>
</dbReference>
<keyword evidence="3" id="KW-0560">Oxidoreductase</keyword>